<protein>
    <submittedName>
        <fullName evidence="3">Type II toxin-antitoxin system PemK/MazF family toxin</fullName>
    </submittedName>
</protein>
<evidence type="ECO:0000256" key="2">
    <source>
        <dbReference type="ARBA" id="ARBA00022649"/>
    </source>
</evidence>
<comment type="caution">
    <text evidence="3">The sequence shown here is derived from an EMBL/GenBank/DDBJ whole genome shotgun (WGS) entry which is preliminary data.</text>
</comment>
<reference evidence="4" key="1">
    <citation type="journal article" date="2019" name="Int. J. Syst. Evol. Microbiol.">
        <title>The Global Catalogue of Microorganisms (GCM) 10K type strain sequencing project: providing services to taxonomists for standard genome sequencing and annotation.</title>
        <authorList>
            <consortium name="The Broad Institute Genomics Platform"/>
            <consortium name="The Broad Institute Genome Sequencing Center for Infectious Disease"/>
            <person name="Wu L."/>
            <person name="Ma J."/>
        </authorList>
    </citation>
    <scope>NUCLEOTIDE SEQUENCE [LARGE SCALE GENOMIC DNA]</scope>
    <source>
        <strain evidence="4">CCUG 37865</strain>
    </source>
</reference>
<accession>A0ABV8WQ71</accession>
<proteinExistence type="inferred from homology"/>
<sequence length="112" mass="13120">MYLPNPGDIVVLEVETDSWYQPREQQHLLVISNDTFHKFTEMAIVCPIIQDGNPSPLHINCDKRTKTKGMIYCEHLKTIDIRTRTLTFKEKISQEILTEVRDIIFGIMEKEE</sequence>
<dbReference type="SUPFAM" id="SSF50118">
    <property type="entry name" value="Cell growth inhibitor/plasmid maintenance toxic component"/>
    <property type="match status" value="1"/>
</dbReference>
<dbReference type="EMBL" id="JBHSDT010000002">
    <property type="protein sequence ID" value="MFC4401940.1"/>
    <property type="molecule type" value="Genomic_DNA"/>
</dbReference>
<gene>
    <name evidence="3" type="ORF">ACFOY7_02365</name>
</gene>
<dbReference type="InterPro" id="IPR003477">
    <property type="entry name" value="PemK-like"/>
</dbReference>
<evidence type="ECO:0000313" key="3">
    <source>
        <dbReference type="EMBL" id="MFC4401940.1"/>
    </source>
</evidence>
<comment type="similarity">
    <text evidence="1">Belongs to the PemK/MazF family.</text>
</comment>
<dbReference type="PANTHER" id="PTHR33988:SF3">
    <property type="entry name" value="ENDORIBONUCLEASE TOXIN CHPB-RELATED"/>
    <property type="match status" value="1"/>
</dbReference>
<dbReference type="PANTHER" id="PTHR33988">
    <property type="entry name" value="ENDORIBONUCLEASE MAZF-RELATED"/>
    <property type="match status" value="1"/>
</dbReference>
<keyword evidence="2" id="KW-1277">Toxin-antitoxin system</keyword>
<name>A0ABV8WQ71_9BACI</name>
<dbReference type="Proteomes" id="UP001595882">
    <property type="component" value="Unassembled WGS sequence"/>
</dbReference>
<dbReference type="InterPro" id="IPR011067">
    <property type="entry name" value="Plasmid_toxin/cell-grow_inhib"/>
</dbReference>
<evidence type="ECO:0000313" key="4">
    <source>
        <dbReference type="Proteomes" id="UP001595882"/>
    </source>
</evidence>
<dbReference type="Gene3D" id="2.30.30.110">
    <property type="match status" value="1"/>
</dbReference>
<organism evidence="3 4">
    <name type="scientific">Gracilibacillus xinjiangensis</name>
    <dbReference type="NCBI Taxonomy" id="1193282"/>
    <lineage>
        <taxon>Bacteria</taxon>
        <taxon>Bacillati</taxon>
        <taxon>Bacillota</taxon>
        <taxon>Bacilli</taxon>
        <taxon>Bacillales</taxon>
        <taxon>Bacillaceae</taxon>
        <taxon>Gracilibacillus</taxon>
    </lineage>
</organism>
<keyword evidence="4" id="KW-1185">Reference proteome</keyword>
<evidence type="ECO:0000256" key="1">
    <source>
        <dbReference type="ARBA" id="ARBA00007521"/>
    </source>
</evidence>
<dbReference type="Pfam" id="PF02452">
    <property type="entry name" value="PemK_toxin"/>
    <property type="match status" value="1"/>
</dbReference>
<dbReference type="RefSeq" id="WP_390249019.1">
    <property type="nucleotide sequence ID" value="NZ_JBHSDT010000002.1"/>
</dbReference>